<dbReference type="EMBL" id="LAVV01008686">
    <property type="protein sequence ID" value="KNZ52165.1"/>
    <property type="molecule type" value="Genomic_DNA"/>
</dbReference>
<keyword evidence="3 6" id="KW-0833">Ubl conjugation pathway</keyword>
<dbReference type="PANTHER" id="PTHR43982">
    <property type="entry name" value="UBIQUITIN CARBOXYL-TERMINAL HYDROLASE"/>
    <property type="match status" value="1"/>
</dbReference>
<dbReference type="Gene3D" id="3.10.20.90">
    <property type="entry name" value="Phosphatidylinositol 3-kinase Catalytic Subunit, Chain A, domain 1"/>
    <property type="match status" value="1"/>
</dbReference>
<evidence type="ECO:0000259" key="9">
    <source>
        <dbReference type="PROSITE" id="PS50235"/>
    </source>
</evidence>
<comment type="similarity">
    <text evidence="6">Belongs to the peptidase C19 family.</text>
</comment>
<evidence type="ECO:0000256" key="5">
    <source>
        <dbReference type="ARBA" id="ARBA00022807"/>
    </source>
</evidence>
<dbReference type="OrthoDB" id="333239at2759"/>
<dbReference type="GO" id="GO:0004843">
    <property type="term" value="F:cysteine-type deubiquitinase activity"/>
    <property type="evidence" value="ECO:0007669"/>
    <property type="project" value="UniProtKB-UniRule"/>
</dbReference>
<keyword evidence="4 6" id="KW-0378">Hydrolase</keyword>
<dbReference type="InterPro" id="IPR028889">
    <property type="entry name" value="USP"/>
</dbReference>
<evidence type="ECO:0000256" key="3">
    <source>
        <dbReference type="ARBA" id="ARBA00022786"/>
    </source>
</evidence>
<evidence type="ECO:0000256" key="2">
    <source>
        <dbReference type="ARBA" id="ARBA00022670"/>
    </source>
</evidence>
<dbReference type="Gene3D" id="3.90.70.10">
    <property type="entry name" value="Cysteine proteinases"/>
    <property type="match status" value="1"/>
</dbReference>
<dbReference type="SMART" id="SM00213">
    <property type="entry name" value="UBQ"/>
    <property type="match status" value="1"/>
</dbReference>
<feature type="domain" description="USP" evidence="9">
    <location>
        <begin position="105"/>
        <end position="546"/>
    </location>
</feature>
<dbReference type="InterPro" id="IPR044635">
    <property type="entry name" value="UBP14-like"/>
</dbReference>
<dbReference type="PROSITE" id="PS50235">
    <property type="entry name" value="USP_3"/>
    <property type="match status" value="1"/>
</dbReference>
<dbReference type="AlphaFoldDB" id="A0A0L6UWC2"/>
<keyword evidence="11" id="KW-1185">Reference proteome</keyword>
<dbReference type="InterPro" id="IPR001394">
    <property type="entry name" value="Peptidase_C19_UCH"/>
</dbReference>
<dbReference type="Proteomes" id="UP000037035">
    <property type="component" value="Unassembled WGS sequence"/>
</dbReference>
<dbReference type="PROSITE" id="PS00972">
    <property type="entry name" value="USP_1"/>
    <property type="match status" value="1"/>
</dbReference>
<dbReference type="PANTHER" id="PTHR43982:SF1">
    <property type="entry name" value="UBIQUITIN CARBOXYL-TERMINAL HYDROLASE 14"/>
    <property type="match status" value="1"/>
</dbReference>
<protein>
    <recommendedName>
        <fullName evidence="6">Ubiquitin carboxyl-terminal hydrolase</fullName>
        <ecNumber evidence="6">3.4.19.12</ecNumber>
    </recommendedName>
</protein>
<keyword evidence="5 6" id="KW-0788">Thiol protease</keyword>
<name>A0A0L6UWC2_9BASI</name>
<feature type="region of interest" description="Disordered" evidence="7">
    <location>
        <begin position="367"/>
        <end position="426"/>
    </location>
</feature>
<evidence type="ECO:0000256" key="6">
    <source>
        <dbReference type="RuleBase" id="RU366025"/>
    </source>
</evidence>
<dbReference type="VEuPathDB" id="FungiDB:VP01_3666g1"/>
<sequence length="548" mass="60995">MATFSVSVKHGQKKYDLTLDTSKPPSVFKQAIHQLTGVVPIQQKILVKGGQLKDESDWSKLAIKPGHQFMLIGTAGELPPPPTQQTVFLEDLSDTQLAEADPFPAGLENLGNTCYMNSTVQVLRAIPELQTNLNNFTQAPDPNRPDATLTRSLRDTYRDLTKSSEGYPPFSLIDALRSYAPQFAQQTQGHYAQQDAEECWVQLLSAVRSTLDSTTGMDGKFVERYLTGELETETKCTEAPDEPPTISKDKWLELKCNISISTNYMLTGIQDGLKQPLEKTSPSLGRSAQYLQTSKISRLPAYLTIHMVRFYWRRDINKKTKIMRKVKFPFNLDLTDLLSDKLKSQVGPAASKLKEIEKDRRERIKIQKKKKIAKEESSKNPIMAVDGPNGLVVPSTSSVSITEENKAEETSKPAADADSEEDEATIRERESALLMSLMDPELMSDAGTNPTAQYELCGIVTHKGASADGGHYMAWVRCDAAKANPNLPAPSTHDADPKKLELQDPDDQEWYKFDDEKVSVVHKDKILALDGGGEDSIAYILLYRPTQI</sequence>
<dbReference type="InterPro" id="IPR018200">
    <property type="entry name" value="USP_CS"/>
</dbReference>
<proteinExistence type="inferred from homology"/>
<organism evidence="10 11">
    <name type="scientific">Puccinia sorghi</name>
    <dbReference type="NCBI Taxonomy" id="27349"/>
    <lineage>
        <taxon>Eukaryota</taxon>
        <taxon>Fungi</taxon>
        <taxon>Dikarya</taxon>
        <taxon>Basidiomycota</taxon>
        <taxon>Pucciniomycotina</taxon>
        <taxon>Pucciniomycetes</taxon>
        <taxon>Pucciniales</taxon>
        <taxon>Pucciniaceae</taxon>
        <taxon>Puccinia</taxon>
    </lineage>
</organism>
<dbReference type="GO" id="GO:0043161">
    <property type="term" value="P:proteasome-mediated ubiquitin-dependent protein catabolic process"/>
    <property type="evidence" value="ECO:0007669"/>
    <property type="project" value="InterPro"/>
</dbReference>
<dbReference type="SUPFAM" id="SSF54001">
    <property type="entry name" value="Cysteine proteinases"/>
    <property type="match status" value="1"/>
</dbReference>
<dbReference type="EC" id="3.4.19.12" evidence="6"/>
<evidence type="ECO:0000259" key="8">
    <source>
        <dbReference type="PROSITE" id="PS50053"/>
    </source>
</evidence>
<keyword evidence="2 6" id="KW-0645">Protease</keyword>
<dbReference type="GO" id="GO:0016579">
    <property type="term" value="P:protein deubiquitination"/>
    <property type="evidence" value="ECO:0007669"/>
    <property type="project" value="InterPro"/>
</dbReference>
<dbReference type="GO" id="GO:0061136">
    <property type="term" value="P:regulation of proteasomal protein catabolic process"/>
    <property type="evidence" value="ECO:0007669"/>
    <property type="project" value="TreeGrafter"/>
</dbReference>
<dbReference type="GO" id="GO:0070628">
    <property type="term" value="F:proteasome binding"/>
    <property type="evidence" value="ECO:0007669"/>
    <property type="project" value="TreeGrafter"/>
</dbReference>
<dbReference type="InterPro" id="IPR000626">
    <property type="entry name" value="Ubiquitin-like_dom"/>
</dbReference>
<dbReference type="STRING" id="27349.A0A0L6UWC2"/>
<dbReference type="CDD" id="cd16104">
    <property type="entry name" value="Ubl_USP14_like"/>
    <property type="match status" value="1"/>
</dbReference>
<reference evidence="10 11" key="1">
    <citation type="submission" date="2015-08" db="EMBL/GenBank/DDBJ databases">
        <title>Next Generation Sequencing and Analysis of the Genome of Puccinia sorghi L Schw, the Causal Agent of Maize Common Rust.</title>
        <authorList>
            <person name="Rochi L."/>
            <person name="Burguener G."/>
            <person name="Darino M."/>
            <person name="Turjanski A."/>
            <person name="Kreff E."/>
            <person name="Dieguez M.J."/>
            <person name="Sacco F."/>
        </authorList>
    </citation>
    <scope>NUCLEOTIDE SEQUENCE [LARGE SCALE GENOMIC DNA]</scope>
    <source>
        <strain evidence="10 11">RO10H11247</strain>
    </source>
</reference>
<dbReference type="Pfam" id="PF00443">
    <property type="entry name" value="UCH"/>
    <property type="match status" value="1"/>
</dbReference>
<evidence type="ECO:0000313" key="11">
    <source>
        <dbReference type="Proteomes" id="UP000037035"/>
    </source>
</evidence>
<dbReference type="PROSITE" id="PS50053">
    <property type="entry name" value="UBIQUITIN_2"/>
    <property type="match status" value="1"/>
</dbReference>
<comment type="catalytic activity">
    <reaction evidence="1 6">
        <text>Thiol-dependent hydrolysis of ester, thioester, amide, peptide and isopeptide bonds formed by the C-terminal Gly of ubiquitin (a 76-residue protein attached to proteins as an intracellular targeting signal).</text>
        <dbReference type="EC" id="3.4.19.12"/>
    </reaction>
</comment>
<dbReference type="InterPro" id="IPR029071">
    <property type="entry name" value="Ubiquitin-like_domsf"/>
</dbReference>
<dbReference type="PROSITE" id="PS00973">
    <property type="entry name" value="USP_2"/>
    <property type="match status" value="1"/>
</dbReference>
<evidence type="ECO:0000256" key="4">
    <source>
        <dbReference type="ARBA" id="ARBA00022801"/>
    </source>
</evidence>
<dbReference type="CDD" id="cd02657">
    <property type="entry name" value="Peptidase_C19A"/>
    <property type="match status" value="1"/>
</dbReference>
<comment type="caution">
    <text evidence="10">The sequence shown here is derived from an EMBL/GenBank/DDBJ whole genome shotgun (WGS) entry which is preliminary data.</text>
</comment>
<evidence type="ECO:0000313" key="10">
    <source>
        <dbReference type="EMBL" id="KNZ52165.1"/>
    </source>
</evidence>
<dbReference type="SUPFAM" id="SSF54236">
    <property type="entry name" value="Ubiquitin-like"/>
    <property type="match status" value="1"/>
</dbReference>
<feature type="domain" description="Ubiquitin-like" evidence="8">
    <location>
        <begin position="4"/>
        <end position="72"/>
    </location>
</feature>
<evidence type="ECO:0000256" key="1">
    <source>
        <dbReference type="ARBA" id="ARBA00000707"/>
    </source>
</evidence>
<dbReference type="InterPro" id="IPR038765">
    <property type="entry name" value="Papain-like_cys_pep_sf"/>
</dbReference>
<accession>A0A0L6UWC2</accession>
<dbReference type="Pfam" id="PF00240">
    <property type="entry name" value="ubiquitin"/>
    <property type="match status" value="1"/>
</dbReference>
<evidence type="ECO:0000256" key="7">
    <source>
        <dbReference type="SAM" id="MobiDB-lite"/>
    </source>
</evidence>
<gene>
    <name evidence="10" type="ORF">VP01_3666g1</name>
</gene>